<protein>
    <submittedName>
        <fullName evidence="2">Uncharacterized protein</fullName>
    </submittedName>
</protein>
<evidence type="ECO:0000256" key="1">
    <source>
        <dbReference type="SAM" id="Coils"/>
    </source>
</evidence>
<proteinExistence type="predicted"/>
<evidence type="ECO:0000313" key="2">
    <source>
        <dbReference type="EMBL" id="OWO99395.1"/>
    </source>
</evidence>
<evidence type="ECO:0000313" key="3">
    <source>
        <dbReference type="Proteomes" id="UP000242519"/>
    </source>
</evidence>
<dbReference type="Proteomes" id="UP000242519">
    <property type="component" value="Unassembled WGS sequence"/>
</dbReference>
<accession>A0A218YUV0</accession>
<name>A0A218YUV0_9HELO</name>
<keyword evidence="3" id="KW-1185">Reference proteome</keyword>
<gene>
    <name evidence="2" type="ORF">B2J93_8792</name>
</gene>
<comment type="caution">
    <text evidence="2">The sequence shown here is derived from an EMBL/GenBank/DDBJ whole genome shotgun (WGS) entry which is preliminary data.</text>
</comment>
<organism evidence="2 3">
    <name type="scientific">Diplocarpon coronariae</name>
    <dbReference type="NCBI Taxonomy" id="2795749"/>
    <lineage>
        <taxon>Eukaryota</taxon>
        <taxon>Fungi</taxon>
        <taxon>Dikarya</taxon>
        <taxon>Ascomycota</taxon>
        <taxon>Pezizomycotina</taxon>
        <taxon>Leotiomycetes</taxon>
        <taxon>Helotiales</taxon>
        <taxon>Drepanopezizaceae</taxon>
        <taxon>Diplocarpon</taxon>
    </lineage>
</organism>
<feature type="coiled-coil region" evidence="1">
    <location>
        <begin position="140"/>
        <end position="174"/>
    </location>
</feature>
<sequence length="335" mass="37324">MKLFAQLRPCLLVIFASSIHFSINLATGFTALSTTPQSQDYLTRTCLSDTAKHFSVKGGGELLSLQTEFTARMTVHHAFQRSNLALFNETLTNLTEILKAAHKMVVDSDVRRRVALRGGHLAELVQYLKDKVGSGRLVDLKALLRQFKALAGVVQELEVEMRAWREELLAFEKKAARLLDSMPEIPEPVQKLKRRDRDYVETPLVYLLGTLGKSLKVICSFWGFDFPVEKKQPNRVLKLSEYQAIMLNGILASLKVSGPYVGAQSGVPFNTNPALDPGAATDFSNHLACYTNFSYSPSSKTASKSHSSAIETTCVFDFPSRNPTPRPKNSPRCRR</sequence>
<dbReference type="InParanoid" id="A0A218YUV0"/>
<dbReference type="AlphaFoldDB" id="A0A218YUV0"/>
<reference evidence="2 3" key="1">
    <citation type="submission" date="2017-04" db="EMBL/GenBank/DDBJ databases">
        <title>Draft genome sequence of Marssonina coronaria NL1: causal agent of apple blotch.</title>
        <authorList>
            <person name="Cheng Q."/>
        </authorList>
    </citation>
    <scope>NUCLEOTIDE SEQUENCE [LARGE SCALE GENOMIC DNA]</scope>
    <source>
        <strain evidence="2 3">NL1</strain>
    </source>
</reference>
<keyword evidence="1" id="KW-0175">Coiled coil</keyword>
<dbReference type="EMBL" id="MZNU01000361">
    <property type="protein sequence ID" value="OWO99395.1"/>
    <property type="molecule type" value="Genomic_DNA"/>
</dbReference>